<feature type="compositionally biased region" description="Pro residues" evidence="1">
    <location>
        <begin position="157"/>
        <end position="166"/>
    </location>
</feature>
<gene>
    <name evidence="3" type="ORF">IWW36_001135</name>
</gene>
<feature type="transmembrane region" description="Helical" evidence="2">
    <location>
        <begin position="69"/>
        <end position="90"/>
    </location>
</feature>
<organism evidence="3 4">
    <name type="scientific">Coemansia brasiliensis</name>
    <dbReference type="NCBI Taxonomy" id="2650707"/>
    <lineage>
        <taxon>Eukaryota</taxon>
        <taxon>Fungi</taxon>
        <taxon>Fungi incertae sedis</taxon>
        <taxon>Zoopagomycota</taxon>
        <taxon>Kickxellomycotina</taxon>
        <taxon>Kickxellomycetes</taxon>
        <taxon>Kickxellales</taxon>
        <taxon>Kickxellaceae</taxon>
        <taxon>Coemansia</taxon>
    </lineage>
</organism>
<dbReference type="EMBL" id="JANBUW010000013">
    <property type="protein sequence ID" value="KAJ2851368.1"/>
    <property type="molecule type" value="Genomic_DNA"/>
</dbReference>
<feature type="region of interest" description="Disordered" evidence="1">
    <location>
        <begin position="136"/>
        <end position="179"/>
    </location>
</feature>
<dbReference type="OrthoDB" id="5587634at2759"/>
<evidence type="ECO:0000256" key="1">
    <source>
        <dbReference type="SAM" id="MobiDB-lite"/>
    </source>
</evidence>
<dbReference type="Proteomes" id="UP001139887">
    <property type="component" value="Unassembled WGS sequence"/>
</dbReference>
<dbReference type="AlphaFoldDB" id="A0A9W8M134"/>
<keyword evidence="2" id="KW-1133">Transmembrane helix</keyword>
<evidence type="ECO:0000313" key="4">
    <source>
        <dbReference type="Proteomes" id="UP001139887"/>
    </source>
</evidence>
<sequence length="179" mass="20127">MYPPQQPTYPEHVVEEARRQRLKSVKRQGIIYGGIEVAFTVLMAALLIVYTKRAQDAYDSRYDNNWYKWYIWLLVALLALNAICAAYTIWRTVSTIKWLKDPNTPPELIVAGTQSGWGGFGRSTIVIQQPGPQQYYQHPPPTYAPDGSYAPNGPYAPDGPQPPNGAYPPNSYLHGTAKQ</sequence>
<reference evidence="3" key="1">
    <citation type="submission" date="2022-07" db="EMBL/GenBank/DDBJ databases">
        <title>Phylogenomic reconstructions and comparative analyses of Kickxellomycotina fungi.</title>
        <authorList>
            <person name="Reynolds N.K."/>
            <person name="Stajich J.E."/>
            <person name="Barry K."/>
            <person name="Grigoriev I.V."/>
            <person name="Crous P."/>
            <person name="Smith M.E."/>
        </authorList>
    </citation>
    <scope>NUCLEOTIDE SEQUENCE</scope>
    <source>
        <strain evidence="3">NRRL 1566</strain>
    </source>
</reference>
<feature type="transmembrane region" description="Helical" evidence="2">
    <location>
        <begin position="29"/>
        <end position="49"/>
    </location>
</feature>
<evidence type="ECO:0000313" key="3">
    <source>
        <dbReference type="EMBL" id="KAJ2851368.1"/>
    </source>
</evidence>
<keyword evidence="2" id="KW-0472">Membrane</keyword>
<protein>
    <submittedName>
        <fullName evidence="3">Uncharacterized protein</fullName>
    </submittedName>
</protein>
<accession>A0A9W8M134</accession>
<evidence type="ECO:0000256" key="2">
    <source>
        <dbReference type="SAM" id="Phobius"/>
    </source>
</evidence>
<keyword evidence="4" id="KW-1185">Reference proteome</keyword>
<proteinExistence type="predicted"/>
<comment type="caution">
    <text evidence="3">The sequence shown here is derived from an EMBL/GenBank/DDBJ whole genome shotgun (WGS) entry which is preliminary data.</text>
</comment>
<name>A0A9W8M134_9FUNG</name>
<keyword evidence="2" id="KW-0812">Transmembrane</keyword>